<accession>A0A9Q1FFV5</accession>
<dbReference type="EMBL" id="JAINUF010000006">
    <property type="protein sequence ID" value="KAJ8357268.1"/>
    <property type="molecule type" value="Genomic_DNA"/>
</dbReference>
<dbReference type="Proteomes" id="UP001152622">
    <property type="component" value="Chromosome 6"/>
</dbReference>
<sequence>MWSCCVIKYIYVNTGKKKEIYGGQHGGRGARGRRLFQLATRLDYWRVTKRGGRSHHKTITTI</sequence>
<gene>
    <name evidence="1" type="ORF">SKAU_G00200620</name>
</gene>
<name>A0A9Q1FFV5_SYNKA</name>
<protein>
    <submittedName>
        <fullName evidence="1">Uncharacterized protein</fullName>
    </submittedName>
</protein>
<proteinExistence type="predicted"/>
<organism evidence="1 2">
    <name type="scientific">Synaphobranchus kaupii</name>
    <name type="common">Kaup's arrowtooth eel</name>
    <dbReference type="NCBI Taxonomy" id="118154"/>
    <lineage>
        <taxon>Eukaryota</taxon>
        <taxon>Metazoa</taxon>
        <taxon>Chordata</taxon>
        <taxon>Craniata</taxon>
        <taxon>Vertebrata</taxon>
        <taxon>Euteleostomi</taxon>
        <taxon>Actinopterygii</taxon>
        <taxon>Neopterygii</taxon>
        <taxon>Teleostei</taxon>
        <taxon>Anguilliformes</taxon>
        <taxon>Synaphobranchidae</taxon>
        <taxon>Synaphobranchus</taxon>
    </lineage>
</organism>
<evidence type="ECO:0000313" key="2">
    <source>
        <dbReference type="Proteomes" id="UP001152622"/>
    </source>
</evidence>
<keyword evidence="2" id="KW-1185">Reference proteome</keyword>
<evidence type="ECO:0000313" key="1">
    <source>
        <dbReference type="EMBL" id="KAJ8357268.1"/>
    </source>
</evidence>
<reference evidence="1" key="1">
    <citation type="journal article" date="2023" name="Science">
        <title>Genome structures resolve the early diversification of teleost fishes.</title>
        <authorList>
            <person name="Parey E."/>
            <person name="Louis A."/>
            <person name="Montfort J."/>
            <person name="Bouchez O."/>
            <person name="Roques C."/>
            <person name="Iampietro C."/>
            <person name="Lluch J."/>
            <person name="Castinel A."/>
            <person name="Donnadieu C."/>
            <person name="Desvignes T."/>
            <person name="Floi Bucao C."/>
            <person name="Jouanno E."/>
            <person name="Wen M."/>
            <person name="Mejri S."/>
            <person name="Dirks R."/>
            <person name="Jansen H."/>
            <person name="Henkel C."/>
            <person name="Chen W.J."/>
            <person name="Zahm M."/>
            <person name="Cabau C."/>
            <person name="Klopp C."/>
            <person name="Thompson A.W."/>
            <person name="Robinson-Rechavi M."/>
            <person name="Braasch I."/>
            <person name="Lecointre G."/>
            <person name="Bobe J."/>
            <person name="Postlethwait J.H."/>
            <person name="Berthelot C."/>
            <person name="Roest Crollius H."/>
            <person name="Guiguen Y."/>
        </authorList>
    </citation>
    <scope>NUCLEOTIDE SEQUENCE</scope>
    <source>
        <strain evidence="1">WJC10195</strain>
    </source>
</reference>
<dbReference type="AlphaFoldDB" id="A0A9Q1FFV5"/>
<comment type="caution">
    <text evidence="1">The sequence shown here is derived from an EMBL/GenBank/DDBJ whole genome shotgun (WGS) entry which is preliminary data.</text>
</comment>